<sequence>MMLVKAGAPVDSMIDAIVPHLEEGDIIIDGGNSEYTDTNRRSADLERRGILYVGCGVSGGEEGTLHAFE</sequence>
<evidence type="ECO:0000313" key="2">
    <source>
        <dbReference type="EMBL" id="RCN45183.1"/>
    </source>
</evidence>
<accession>A0A368GLD0</accession>
<dbReference type="PANTHER" id="PTHR11811">
    <property type="entry name" value="6-PHOSPHOGLUCONATE DEHYDROGENASE"/>
    <property type="match status" value="1"/>
</dbReference>
<dbReference type="Gene3D" id="3.40.50.720">
    <property type="entry name" value="NAD(P)-binding Rossmann-like Domain"/>
    <property type="match status" value="1"/>
</dbReference>
<dbReference type="GO" id="GO:0004616">
    <property type="term" value="F:phosphogluconate dehydrogenase (decarboxylating) activity"/>
    <property type="evidence" value="ECO:0007669"/>
    <property type="project" value="InterPro"/>
</dbReference>
<dbReference type="STRING" id="29170.A0A368GLD0"/>
<evidence type="ECO:0000313" key="3">
    <source>
        <dbReference type="Proteomes" id="UP000252519"/>
    </source>
</evidence>
<comment type="caution">
    <text evidence="2">The sequence shown here is derived from an EMBL/GenBank/DDBJ whole genome shotgun (WGS) entry which is preliminary data.</text>
</comment>
<name>A0A368GLD0_ANCCA</name>
<reference evidence="2 3" key="1">
    <citation type="submission" date="2014-10" db="EMBL/GenBank/DDBJ databases">
        <title>Draft genome of the hookworm Ancylostoma caninum.</title>
        <authorList>
            <person name="Mitreva M."/>
        </authorList>
    </citation>
    <scope>NUCLEOTIDE SEQUENCE [LARGE SCALE GENOMIC DNA]</scope>
    <source>
        <strain evidence="2 3">Baltimore</strain>
    </source>
</reference>
<dbReference type="SUPFAM" id="SSF51735">
    <property type="entry name" value="NAD(P)-binding Rossmann-fold domains"/>
    <property type="match status" value="1"/>
</dbReference>
<dbReference type="Pfam" id="PF03446">
    <property type="entry name" value="NAD_binding_2"/>
    <property type="match status" value="1"/>
</dbReference>
<proteinExistence type="predicted"/>
<dbReference type="GO" id="GO:0050661">
    <property type="term" value="F:NADP binding"/>
    <property type="evidence" value="ECO:0007669"/>
    <property type="project" value="InterPro"/>
</dbReference>
<feature type="domain" description="6-phosphogluconate dehydrogenase NADP-binding" evidence="1">
    <location>
        <begin position="1"/>
        <end position="66"/>
    </location>
</feature>
<evidence type="ECO:0000259" key="1">
    <source>
        <dbReference type="Pfam" id="PF03446"/>
    </source>
</evidence>
<protein>
    <submittedName>
        <fullName evidence="2">Phosphogluconate dehydrogenase, NAD binding domain protein</fullName>
    </submittedName>
</protein>
<dbReference type="InterPro" id="IPR036291">
    <property type="entry name" value="NAD(P)-bd_dom_sf"/>
</dbReference>
<dbReference type="OrthoDB" id="434986at2759"/>
<gene>
    <name evidence="2" type="ORF">ANCCAN_08807</name>
</gene>
<dbReference type="AlphaFoldDB" id="A0A368GLD0"/>
<dbReference type="EMBL" id="JOJR01000108">
    <property type="protein sequence ID" value="RCN45183.1"/>
    <property type="molecule type" value="Genomic_DNA"/>
</dbReference>
<dbReference type="InterPro" id="IPR006183">
    <property type="entry name" value="Pgluconate_DH"/>
</dbReference>
<organism evidence="2 3">
    <name type="scientific">Ancylostoma caninum</name>
    <name type="common">Dog hookworm</name>
    <dbReference type="NCBI Taxonomy" id="29170"/>
    <lineage>
        <taxon>Eukaryota</taxon>
        <taxon>Metazoa</taxon>
        <taxon>Ecdysozoa</taxon>
        <taxon>Nematoda</taxon>
        <taxon>Chromadorea</taxon>
        <taxon>Rhabditida</taxon>
        <taxon>Rhabditina</taxon>
        <taxon>Rhabditomorpha</taxon>
        <taxon>Strongyloidea</taxon>
        <taxon>Ancylostomatidae</taxon>
        <taxon>Ancylostomatinae</taxon>
        <taxon>Ancylostoma</taxon>
    </lineage>
</organism>
<dbReference type="Proteomes" id="UP000252519">
    <property type="component" value="Unassembled WGS sequence"/>
</dbReference>
<keyword evidence="3" id="KW-1185">Reference proteome</keyword>
<dbReference type="InterPro" id="IPR006115">
    <property type="entry name" value="6PGDH_NADP-bd"/>
</dbReference>